<accession>A0A1J9SG56</accession>
<dbReference type="OrthoDB" id="5089392at2759"/>
<dbReference type="GeneID" id="31015931"/>
<gene>
    <name evidence="2" type="ORF">BKCO1_4000239</name>
</gene>
<dbReference type="EMBL" id="MNUE01000004">
    <property type="protein sequence ID" value="OJD38565.1"/>
    <property type="molecule type" value="Genomic_DNA"/>
</dbReference>
<evidence type="ECO:0000313" key="3">
    <source>
        <dbReference type="Proteomes" id="UP000183809"/>
    </source>
</evidence>
<dbReference type="Pfam" id="PF17615">
    <property type="entry name" value="C166"/>
    <property type="match status" value="1"/>
</dbReference>
<keyword evidence="3" id="KW-1185">Reference proteome</keyword>
<protein>
    <submittedName>
        <fullName evidence="2">Uvi-1 protein</fullName>
    </submittedName>
</protein>
<feature type="signal peptide" evidence="1">
    <location>
        <begin position="1"/>
        <end position="20"/>
    </location>
</feature>
<comment type="caution">
    <text evidence="2">The sequence shown here is derived from an EMBL/GenBank/DDBJ whole genome shotgun (WGS) entry which is preliminary data.</text>
</comment>
<sequence>MHFFAKIVTALPAVAGLASAAVMRRAVSADTMVAGIQDLTERSDAVTPLVAKLSPQDQVPYTANYQAVISSLSDLITATGSDAAQFAETQPFADEAAQQAVCDAFYTFVQVQEKMLNALIGKSYLADTPSGYPLAATLRTLEGADDTMAFSVLDAVPSCVDAATENKNSLDAKLAKAVCAYSPNGEC</sequence>
<dbReference type="AlphaFoldDB" id="A0A1J9SG56"/>
<organism evidence="2 3">
    <name type="scientific">Diplodia corticola</name>
    <dbReference type="NCBI Taxonomy" id="236234"/>
    <lineage>
        <taxon>Eukaryota</taxon>
        <taxon>Fungi</taxon>
        <taxon>Dikarya</taxon>
        <taxon>Ascomycota</taxon>
        <taxon>Pezizomycotina</taxon>
        <taxon>Dothideomycetes</taxon>
        <taxon>Dothideomycetes incertae sedis</taxon>
        <taxon>Botryosphaeriales</taxon>
        <taxon>Botryosphaeriaceae</taxon>
        <taxon>Diplodia</taxon>
    </lineage>
</organism>
<proteinExistence type="predicted"/>
<evidence type="ECO:0000313" key="2">
    <source>
        <dbReference type="EMBL" id="OJD38565.1"/>
    </source>
</evidence>
<evidence type="ECO:0000256" key="1">
    <source>
        <dbReference type="SAM" id="SignalP"/>
    </source>
</evidence>
<feature type="chain" id="PRO_5012769277" evidence="1">
    <location>
        <begin position="21"/>
        <end position="187"/>
    </location>
</feature>
<keyword evidence="1" id="KW-0732">Signal</keyword>
<name>A0A1J9SG56_9PEZI</name>
<reference evidence="2 3" key="1">
    <citation type="submission" date="2016-10" db="EMBL/GenBank/DDBJ databases">
        <title>Proteomics and genomics reveal pathogen-plant mechanisms compatible with a hemibiotrophic lifestyle of Diplodia corticola.</title>
        <authorList>
            <person name="Fernandes I."/>
            <person name="De Jonge R."/>
            <person name="Van De Peer Y."/>
            <person name="Devreese B."/>
            <person name="Alves A."/>
            <person name="Esteves A.C."/>
        </authorList>
    </citation>
    <scope>NUCLEOTIDE SEQUENCE [LARGE SCALE GENOMIC DNA]</scope>
    <source>
        <strain evidence="2 3">CBS 112549</strain>
    </source>
</reference>
<dbReference type="RefSeq" id="XP_020134176.1">
    <property type="nucleotide sequence ID" value="XM_020275670.1"/>
</dbReference>
<dbReference type="Proteomes" id="UP000183809">
    <property type="component" value="Unassembled WGS sequence"/>
</dbReference>